<sequence length="686" mass="69876">MRQGGTLIVRGSGTMTGGTVTGGAGAGNGDDGKALATGIFLQNSTVEFDPGSGDTQTINDGIGDDTGNGSSRGSLVKSGLGRTVLNGASTYTGSTTVNGGTLAVNGSITSDVTVNSGGILSGTGQVGAVSLYGGTITPGGSSIGTMRVNGNFLMDSNSTYTVNVDDAGNSDLIVVTGTVDLTGSTLDVMAQNGAYSTKNRYTVIRNDGVDPVTGQFGKVKTNYAFLDPKVNYAGGSGNDVVLTLERKTTTIPRAPTGGGGGSGGSGGSGGGSGGGGGGGGGGGTTTYLSFCSVAQTSNQCNVAKTLDIFPDGDELFLNVLFQTEEGARMAFDNLSGEIHASTIGVIANDARFVRDAVMGRLMQAGYYAQNGGIGPLGIGGPRIATMSGPGAQPSYDYGYNAPQYLAPASQSQPVTFWTQGYGSWGDFSGNRNAASVDRNLGGFVSGFDADIGGGWRAGLATGASFSDLSANARYSTAEVESYNLGGYLGGMMGSFALRSGAMYAWHGIETSRLAAFPGFYEKEKADYNGHSSQVFGEVAYPVYQNDIAFEPFAGLAYVSVDTDGFRESGALAGLRSSGGSQDTGYSTLGMRAAVTMDWDGWLVTPRASIAWQHAFSDLDTTANLAFQSTGLGFGVNGVVLAEDTALLDLGMDFALGKNTEAGISYIGQFGDGVTDNGVKGQFTWRF</sequence>
<dbReference type="InterPro" id="IPR005546">
    <property type="entry name" value="Autotransporte_beta"/>
</dbReference>
<dbReference type="InterPro" id="IPR013425">
    <property type="entry name" value="Autotrns_rpt"/>
</dbReference>
<feature type="region of interest" description="Disordered" evidence="2">
    <location>
        <begin position="249"/>
        <end position="279"/>
    </location>
</feature>
<comment type="caution">
    <text evidence="4">The sequence shown here is derived from an EMBL/GenBank/DDBJ whole genome shotgun (WGS) entry which is preliminary data.</text>
</comment>
<dbReference type="STRING" id="1177755.A7A08_02076"/>
<organism evidence="4 5">
    <name type="scientific">Methyloligella halotolerans</name>
    <dbReference type="NCBI Taxonomy" id="1177755"/>
    <lineage>
        <taxon>Bacteria</taxon>
        <taxon>Pseudomonadati</taxon>
        <taxon>Pseudomonadota</taxon>
        <taxon>Alphaproteobacteria</taxon>
        <taxon>Hyphomicrobiales</taxon>
        <taxon>Hyphomicrobiaceae</taxon>
        <taxon>Methyloligella</taxon>
    </lineage>
</organism>
<keyword evidence="1" id="KW-0732">Signal</keyword>
<dbReference type="Pfam" id="PF03797">
    <property type="entry name" value="Autotransporter"/>
    <property type="match status" value="1"/>
</dbReference>
<feature type="compositionally biased region" description="Low complexity" evidence="2">
    <location>
        <begin position="53"/>
        <end position="69"/>
    </location>
</feature>
<evidence type="ECO:0000256" key="2">
    <source>
        <dbReference type="SAM" id="MobiDB-lite"/>
    </source>
</evidence>
<dbReference type="PATRIC" id="fig|1177755.3.peg.2084"/>
<dbReference type="AlphaFoldDB" id="A0A1E2RXJ6"/>
<dbReference type="GO" id="GO:0019867">
    <property type="term" value="C:outer membrane"/>
    <property type="evidence" value="ECO:0007669"/>
    <property type="project" value="InterPro"/>
</dbReference>
<evidence type="ECO:0000313" key="5">
    <source>
        <dbReference type="Proteomes" id="UP000095087"/>
    </source>
</evidence>
<feature type="compositionally biased region" description="Gly residues" evidence="2">
    <location>
        <begin position="256"/>
        <end position="279"/>
    </location>
</feature>
<keyword evidence="5" id="KW-1185">Reference proteome</keyword>
<dbReference type="GO" id="GO:0008233">
    <property type="term" value="F:peptidase activity"/>
    <property type="evidence" value="ECO:0007669"/>
    <property type="project" value="UniProtKB-KW"/>
</dbReference>
<proteinExistence type="predicted"/>
<dbReference type="InterPro" id="IPR011050">
    <property type="entry name" value="Pectin_lyase_fold/virulence"/>
</dbReference>
<dbReference type="SUPFAM" id="SSF51126">
    <property type="entry name" value="Pectin lyase-like"/>
    <property type="match status" value="1"/>
</dbReference>
<name>A0A1E2RXJ6_9HYPH</name>
<reference evidence="4 5" key="1">
    <citation type="submission" date="2016-07" db="EMBL/GenBank/DDBJ databases">
        <title>Draft genome sequence of Methyloligella halotolerans C2T (VKM B-2706T=CCUG 61687T=DSM 25045T), a halotolerant polyhydroxybutyrate accumulating methylotroph.</title>
        <authorList>
            <person name="Vasilenko O.V."/>
            <person name="Doronina N.V."/>
            <person name="Poroshina M.N."/>
            <person name="Tarlachkov S.V."/>
            <person name="Trotsenko Y.A."/>
        </authorList>
    </citation>
    <scope>NUCLEOTIDE SEQUENCE [LARGE SCALE GENOMIC DNA]</scope>
    <source>
        <strain evidence="4 5">VKM B-2706</strain>
    </source>
</reference>
<dbReference type="SMART" id="SM00869">
    <property type="entry name" value="Autotransporter"/>
    <property type="match status" value="1"/>
</dbReference>
<dbReference type="Pfam" id="PF12951">
    <property type="entry name" value="PATR"/>
    <property type="match status" value="1"/>
</dbReference>
<dbReference type="Gene3D" id="2.40.128.130">
    <property type="entry name" value="Autotransporter beta-domain"/>
    <property type="match status" value="1"/>
</dbReference>
<dbReference type="InterPro" id="IPR006315">
    <property type="entry name" value="OM_autotransptr_brl_dom"/>
</dbReference>
<dbReference type="InterPro" id="IPR036709">
    <property type="entry name" value="Autotransporte_beta_dom_sf"/>
</dbReference>
<keyword evidence="4" id="KW-0378">Hydrolase</keyword>
<gene>
    <name evidence="4" type="ORF">A7A08_02076</name>
</gene>
<dbReference type="EC" id="3.4.21.-" evidence="4"/>
<feature type="compositionally biased region" description="Gly residues" evidence="2">
    <location>
        <begin position="14"/>
        <end position="26"/>
    </location>
</feature>
<protein>
    <submittedName>
        <fullName evidence="4">Extracellular serine protease</fullName>
        <ecNumber evidence="4">3.4.21.-</ecNumber>
    </submittedName>
</protein>
<feature type="region of interest" description="Disordered" evidence="2">
    <location>
        <begin position="47"/>
        <end position="76"/>
    </location>
</feature>
<dbReference type="NCBIfam" id="TIGR01414">
    <property type="entry name" value="autotrans_barl"/>
    <property type="match status" value="1"/>
</dbReference>
<evidence type="ECO:0000313" key="4">
    <source>
        <dbReference type="EMBL" id="ODA66779.1"/>
    </source>
</evidence>
<keyword evidence="4" id="KW-0645">Protease</keyword>
<feature type="domain" description="Autotransporter" evidence="3">
    <location>
        <begin position="409"/>
        <end position="686"/>
    </location>
</feature>
<dbReference type="EMBL" id="MASI01000005">
    <property type="protein sequence ID" value="ODA66779.1"/>
    <property type="molecule type" value="Genomic_DNA"/>
</dbReference>
<evidence type="ECO:0000256" key="1">
    <source>
        <dbReference type="ARBA" id="ARBA00022729"/>
    </source>
</evidence>
<dbReference type="NCBIfam" id="TIGR02601">
    <property type="entry name" value="autotrns_rpt"/>
    <property type="match status" value="1"/>
</dbReference>
<dbReference type="Proteomes" id="UP000095087">
    <property type="component" value="Unassembled WGS sequence"/>
</dbReference>
<evidence type="ECO:0000259" key="3">
    <source>
        <dbReference type="PROSITE" id="PS51208"/>
    </source>
</evidence>
<dbReference type="GO" id="GO:0006508">
    <property type="term" value="P:proteolysis"/>
    <property type="evidence" value="ECO:0007669"/>
    <property type="project" value="UniProtKB-KW"/>
</dbReference>
<dbReference type="PROSITE" id="PS51208">
    <property type="entry name" value="AUTOTRANSPORTER"/>
    <property type="match status" value="1"/>
</dbReference>
<feature type="region of interest" description="Disordered" evidence="2">
    <location>
        <begin position="1"/>
        <end position="26"/>
    </location>
</feature>
<dbReference type="SUPFAM" id="SSF103515">
    <property type="entry name" value="Autotransporter"/>
    <property type="match status" value="1"/>
</dbReference>
<accession>A0A1E2RXJ6</accession>